<proteinExistence type="predicted"/>
<gene>
    <name evidence="1" type="ORF">CHYS00102_LOCUS24860</name>
</gene>
<accession>A0A7S1FZK2</accession>
<name>A0A7S1FZK2_9STRA</name>
<sequence length="194" mass="21973">MNSVITTLRFVCWPHRIPSKCHSISTARKTTKTTLSLLHSVVISRQSLSAFPSLFPSSPFSSSLLWPSLFSSSSGINGVRTAYVHPLSQIILEHFQKSKAGWIQKMGVEKNLTILENGTFEIKFSKEEGKIWTWYDPKERKHWLGVSKVSSGLAGKYLLQDNTKPAWHSNATSTPERIQKKVDEMIEMLEDRVP</sequence>
<dbReference type="EMBL" id="HBFR01034023">
    <property type="protein sequence ID" value="CAD8897646.1"/>
    <property type="molecule type" value="Transcribed_RNA"/>
</dbReference>
<dbReference type="AlphaFoldDB" id="A0A7S1FZK2"/>
<reference evidence="1" key="1">
    <citation type="submission" date="2021-01" db="EMBL/GenBank/DDBJ databases">
        <authorList>
            <person name="Corre E."/>
            <person name="Pelletier E."/>
            <person name="Niang G."/>
            <person name="Scheremetjew M."/>
            <person name="Finn R."/>
            <person name="Kale V."/>
            <person name="Holt S."/>
            <person name="Cochrane G."/>
            <person name="Meng A."/>
            <person name="Brown T."/>
            <person name="Cohen L."/>
        </authorList>
    </citation>
    <scope>NUCLEOTIDE SEQUENCE</scope>
    <source>
        <strain evidence="1">308</strain>
    </source>
</reference>
<evidence type="ECO:0000313" key="1">
    <source>
        <dbReference type="EMBL" id="CAD8897646.1"/>
    </source>
</evidence>
<protein>
    <submittedName>
        <fullName evidence="1">Uncharacterized protein</fullName>
    </submittedName>
</protein>
<organism evidence="1">
    <name type="scientific">Corethron hystrix</name>
    <dbReference type="NCBI Taxonomy" id="216773"/>
    <lineage>
        <taxon>Eukaryota</taxon>
        <taxon>Sar</taxon>
        <taxon>Stramenopiles</taxon>
        <taxon>Ochrophyta</taxon>
        <taxon>Bacillariophyta</taxon>
        <taxon>Coscinodiscophyceae</taxon>
        <taxon>Corethrophycidae</taxon>
        <taxon>Corethrales</taxon>
        <taxon>Corethraceae</taxon>
        <taxon>Corethron</taxon>
    </lineage>
</organism>